<dbReference type="KEGG" id="fop:FNB79_01600"/>
<name>A0A516GMG3_9FLAO</name>
<dbReference type="RefSeq" id="WP_143379631.1">
    <property type="nucleotide sequence ID" value="NZ_CP041637.1"/>
</dbReference>
<organism evidence="2 3">
    <name type="scientific">Formosa sediminum</name>
    <dbReference type="NCBI Taxonomy" id="2594004"/>
    <lineage>
        <taxon>Bacteria</taxon>
        <taxon>Pseudomonadati</taxon>
        <taxon>Bacteroidota</taxon>
        <taxon>Flavobacteriia</taxon>
        <taxon>Flavobacteriales</taxon>
        <taxon>Flavobacteriaceae</taxon>
        <taxon>Formosa</taxon>
    </lineage>
</organism>
<evidence type="ECO:0000256" key="1">
    <source>
        <dbReference type="SAM" id="SignalP"/>
    </source>
</evidence>
<proteinExistence type="predicted"/>
<sequence>MKKIYLLSMCLLLLIVSSCNFSENIYIEANGTGKMSFEFDGSQLMQMGGDTMGESGEKALDSTIVFKDFLEAKKDSIATLPKEEQERLKTLERFTMHMLMDPATQKMVIDVNTDFDSVDELQDMFKVLNKANELKETNEAQQTSPLAKMGTTEASEVDYTYNGKVFKRIVTIVDPELLESTKDSLADAEMILAASTYTLNYHFPKKIKSVSLENAMFSADHKSFSAELSFKDFLTNPESLNVEVILED</sequence>
<feature type="chain" id="PRO_5021941645" description="Lipoprotein" evidence="1">
    <location>
        <begin position="23"/>
        <end position="248"/>
    </location>
</feature>
<accession>A0A516GMG3</accession>
<evidence type="ECO:0008006" key="4">
    <source>
        <dbReference type="Google" id="ProtNLM"/>
    </source>
</evidence>
<dbReference type="EMBL" id="CP041637">
    <property type="protein sequence ID" value="QDO92721.1"/>
    <property type="molecule type" value="Genomic_DNA"/>
</dbReference>
<evidence type="ECO:0000313" key="3">
    <source>
        <dbReference type="Proteomes" id="UP000319209"/>
    </source>
</evidence>
<evidence type="ECO:0000313" key="2">
    <source>
        <dbReference type="EMBL" id="QDO92721.1"/>
    </source>
</evidence>
<gene>
    <name evidence="2" type="ORF">FNB79_01600</name>
</gene>
<feature type="signal peptide" evidence="1">
    <location>
        <begin position="1"/>
        <end position="22"/>
    </location>
</feature>
<dbReference type="Proteomes" id="UP000319209">
    <property type="component" value="Chromosome"/>
</dbReference>
<dbReference type="OrthoDB" id="978531at2"/>
<protein>
    <recommendedName>
        <fullName evidence="4">Lipoprotein</fullName>
    </recommendedName>
</protein>
<keyword evidence="3" id="KW-1185">Reference proteome</keyword>
<dbReference type="AlphaFoldDB" id="A0A516GMG3"/>
<dbReference type="PROSITE" id="PS51257">
    <property type="entry name" value="PROKAR_LIPOPROTEIN"/>
    <property type="match status" value="1"/>
</dbReference>
<reference evidence="2 3" key="1">
    <citation type="submission" date="2019-07" db="EMBL/GenBank/DDBJ databases">
        <title>Genome sequencing for Formosa sp. PS13.</title>
        <authorList>
            <person name="Park S.-J."/>
        </authorList>
    </citation>
    <scope>NUCLEOTIDE SEQUENCE [LARGE SCALE GENOMIC DNA]</scope>
    <source>
        <strain evidence="2 3">PS13</strain>
    </source>
</reference>
<keyword evidence="1" id="KW-0732">Signal</keyword>